<dbReference type="Proteomes" id="UP000037023">
    <property type="component" value="Unassembled WGS sequence"/>
</dbReference>
<protein>
    <submittedName>
        <fullName evidence="2">Uncharacterized protein</fullName>
    </submittedName>
</protein>
<evidence type="ECO:0000313" key="3">
    <source>
        <dbReference type="Proteomes" id="UP000037023"/>
    </source>
</evidence>
<comment type="caution">
    <text evidence="2">The sequence shown here is derived from an EMBL/GenBank/DDBJ whole genome shotgun (WGS) entry which is preliminary data.</text>
</comment>
<dbReference type="EMBL" id="LGUP01000048">
    <property type="protein sequence ID" value="KOG33795.1"/>
    <property type="molecule type" value="Genomic_DNA"/>
</dbReference>
<accession>A0A0L8L6P9</accession>
<organism evidence="2 3">
    <name type="scientific">Streptomyces viridochromogenes</name>
    <dbReference type="NCBI Taxonomy" id="1938"/>
    <lineage>
        <taxon>Bacteria</taxon>
        <taxon>Bacillati</taxon>
        <taxon>Actinomycetota</taxon>
        <taxon>Actinomycetes</taxon>
        <taxon>Kitasatosporales</taxon>
        <taxon>Streptomycetaceae</taxon>
        <taxon>Streptomyces</taxon>
    </lineage>
</organism>
<gene>
    <name evidence="2" type="ORF">ADK34_07730</name>
</gene>
<dbReference type="OrthoDB" id="4209158at2"/>
<dbReference type="RefSeq" id="WP_033204316.1">
    <property type="nucleotide sequence ID" value="NZ_LGUP01000048.1"/>
</dbReference>
<dbReference type="AlphaFoldDB" id="A0A0L8L6P9"/>
<sequence length="131" mass="14024">MPLRGQPDPVPNGVNFGVINTGRMTGPAQAAPFSQNAAQTNNLTNEAVDRARESIDELRQRLEELRDQHPGADGALRDLDMIAPRLDEPDRDPGALRYMIESLVERCGGIPGVLAAAQLVQSTVTALLPGS</sequence>
<feature type="region of interest" description="Disordered" evidence="1">
    <location>
        <begin position="67"/>
        <end position="92"/>
    </location>
</feature>
<dbReference type="PATRIC" id="fig|1938.6.peg.1692"/>
<evidence type="ECO:0000313" key="2">
    <source>
        <dbReference type="EMBL" id="KOG33795.1"/>
    </source>
</evidence>
<proteinExistence type="predicted"/>
<name>A0A0L8L6P9_STRVR</name>
<evidence type="ECO:0000256" key="1">
    <source>
        <dbReference type="SAM" id="MobiDB-lite"/>
    </source>
</evidence>
<reference evidence="2 3" key="1">
    <citation type="submission" date="2015-06" db="EMBL/GenBank/DDBJ databases">
        <authorList>
            <person name="Hoefler B.C."/>
            <person name="Straight P.D."/>
        </authorList>
    </citation>
    <scope>NUCLEOTIDE SEQUENCE [LARGE SCALE GENOMIC DNA]</scope>
    <source>
        <strain evidence="2 3">NRRL 3427</strain>
    </source>
</reference>